<organism evidence="1 2">
    <name type="scientific">Pontiella agarivorans</name>
    <dbReference type="NCBI Taxonomy" id="3038953"/>
    <lineage>
        <taxon>Bacteria</taxon>
        <taxon>Pseudomonadati</taxon>
        <taxon>Kiritimatiellota</taxon>
        <taxon>Kiritimatiellia</taxon>
        <taxon>Kiritimatiellales</taxon>
        <taxon>Pontiellaceae</taxon>
        <taxon>Pontiella</taxon>
    </lineage>
</organism>
<accession>A0ABU5MVJ4</accession>
<protein>
    <submittedName>
        <fullName evidence="1">DUF3450 family protein</fullName>
    </submittedName>
</protein>
<sequence length="247" mass="27636">MSRYSVIILWALITGVNAEEVPLHKQVETHLAEANRLRSVKDAEYQAWQENRAKMETLLAGLESVARQTEAAAEADRQQAAQYKAASAELRRNQETGAMVQQACMDLMSDIHKTLDEIAAASIPGTVPAREKAYGELKEQWQQTMSRWKAVEDAMQRIEVRVTVGLLNNEAVKVKALLVGTSLGWWLDQNTGRAGFLVPPTHEGEAVELIEFPMSGTAQAELRKAFQIIEGRRAPHWIYLPFQGVEK</sequence>
<dbReference type="Pfam" id="PF11932">
    <property type="entry name" value="DUF3450"/>
    <property type="match status" value="1"/>
</dbReference>
<reference evidence="1 2" key="1">
    <citation type="journal article" date="2024" name="Appl. Environ. Microbiol.">
        <title>Pontiella agarivorans sp. nov., a novel marine anaerobic bacterium capable of degrading macroalgal polysaccharides and fixing nitrogen.</title>
        <authorList>
            <person name="Liu N."/>
            <person name="Kivenson V."/>
            <person name="Peng X."/>
            <person name="Cui Z."/>
            <person name="Lankiewicz T.S."/>
            <person name="Gosselin K.M."/>
            <person name="English C.J."/>
            <person name="Blair E.M."/>
            <person name="O'Malley M.A."/>
            <person name="Valentine D.L."/>
        </authorList>
    </citation>
    <scope>NUCLEOTIDE SEQUENCE [LARGE SCALE GENOMIC DNA]</scope>
    <source>
        <strain evidence="1 2">NLcol2</strain>
    </source>
</reference>
<name>A0ABU5MVJ4_9BACT</name>
<dbReference type="InterPro" id="IPR016866">
    <property type="entry name" value="UCP028069"/>
</dbReference>
<comment type="caution">
    <text evidence="1">The sequence shown here is derived from an EMBL/GenBank/DDBJ whole genome shotgun (WGS) entry which is preliminary data.</text>
</comment>
<evidence type="ECO:0000313" key="1">
    <source>
        <dbReference type="EMBL" id="MDZ8118142.1"/>
    </source>
</evidence>
<dbReference type="RefSeq" id="WP_322607941.1">
    <property type="nucleotide sequence ID" value="NZ_JARVCO010000007.1"/>
</dbReference>
<dbReference type="EMBL" id="JARVCO010000007">
    <property type="protein sequence ID" value="MDZ8118142.1"/>
    <property type="molecule type" value="Genomic_DNA"/>
</dbReference>
<evidence type="ECO:0000313" key="2">
    <source>
        <dbReference type="Proteomes" id="UP001290861"/>
    </source>
</evidence>
<keyword evidence="2" id="KW-1185">Reference proteome</keyword>
<dbReference type="Proteomes" id="UP001290861">
    <property type="component" value="Unassembled WGS sequence"/>
</dbReference>
<gene>
    <name evidence="1" type="ORF">P9H32_05820</name>
</gene>
<proteinExistence type="predicted"/>